<protein>
    <recommendedName>
        <fullName evidence="3 6">Flagellar basal-body rod protein FlgC</fullName>
    </recommendedName>
</protein>
<evidence type="ECO:0000256" key="5">
    <source>
        <dbReference type="ARBA" id="ARBA00025933"/>
    </source>
</evidence>
<dbReference type="AlphaFoldDB" id="A0A1M6E506"/>
<evidence type="ECO:0000256" key="4">
    <source>
        <dbReference type="ARBA" id="ARBA00023143"/>
    </source>
</evidence>
<evidence type="ECO:0000256" key="6">
    <source>
        <dbReference type="RuleBase" id="RU362062"/>
    </source>
</evidence>
<dbReference type="NCBIfam" id="TIGR01395">
    <property type="entry name" value="FlgC"/>
    <property type="match status" value="1"/>
</dbReference>
<keyword evidence="9" id="KW-0282">Flagellum</keyword>
<comment type="subcellular location">
    <subcellularLocation>
        <location evidence="1 6">Bacterial flagellum basal body</location>
    </subcellularLocation>
</comment>
<keyword evidence="10" id="KW-1185">Reference proteome</keyword>
<evidence type="ECO:0000256" key="1">
    <source>
        <dbReference type="ARBA" id="ARBA00004117"/>
    </source>
</evidence>
<name>A0A1M6E506_9FIRM</name>
<evidence type="ECO:0000313" key="9">
    <source>
        <dbReference type="EMBL" id="SHI80577.1"/>
    </source>
</evidence>
<dbReference type="GO" id="GO:0071978">
    <property type="term" value="P:bacterial-type flagellum-dependent swarming motility"/>
    <property type="evidence" value="ECO:0007669"/>
    <property type="project" value="TreeGrafter"/>
</dbReference>
<dbReference type="OrthoDB" id="9794148at2"/>
<evidence type="ECO:0000256" key="2">
    <source>
        <dbReference type="ARBA" id="ARBA00009677"/>
    </source>
</evidence>
<comment type="subunit">
    <text evidence="5 6">The basal body constitutes a major portion of the flagellar organelle and consists of four rings (L,P,S, and M) mounted on a central rod. The rod consists of about 26 subunits of FlgG in the distal portion, and FlgB, FlgC and FlgF are thought to build up the proximal portion of the rod with about 6 subunits each.</text>
</comment>
<accession>A0A1M6E506</accession>
<keyword evidence="9" id="KW-0966">Cell projection</keyword>
<dbReference type="Pfam" id="PF00460">
    <property type="entry name" value="Flg_bb_rod"/>
    <property type="match status" value="1"/>
</dbReference>
<organism evidence="9 10">
    <name type="scientific">Geosporobacter subterraneus DSM 17957</name>
    <dbReference type="NCBI Taxonomy" id="1121919"/>
    <lineage>
        <taxon>Bacteria</taxon>
        <taxon>Bacillati</taxon>
        <taxon>Bacillota</taxon>
        <taxon>Clostridia</taxon>
        <taxon>Peptostreptococcales</taxon>
        <taxon>Thermotaleaceae</taxon>
        <taxon>Geosporobacter</taxon>
    </lineage>
</organism>
<dbReference type="GO" id="GO:0030694">
    <property type="term" value="C:bacterial-type flagellum basal body, rod"/>
    <property type="evidence" value="ECO:0007669"/>
    <property type="project" value="UniProtKB-UniRule"/>
</dbReference>
<sequence>MSMFKAIDISATGLTAERLRMDIISKNIANANTTRTSSGTPYRRQVPVFKEASSHLSFSEQLEVAKGKRQGGNGVEVTAIKEDKTPFKKIYEPGHPDADENGYVQMPNVDIVSEMINMISATRAYEANVTSLNASKSMAMKALEIGR</sequence>
<feature type="domain" description="Flagellar basal-body/hook protein C-terminal" evidence="8">
    <location>
        <begin position="101"/>
        <end position="144"/>
    </location>
</feature>
<evidence type="ECO:0000259" key="7">
    <source>
        <dbReference type="Pfam" id="PF00460"/>
    </source>
</evidence>
<proteinExistence type="inferred from homology"/>
<evidence type="ECO:0000313" key="10">
    <source>
        <dbReference type="Proteomes" id="UP000184536"/>
    </source>
</evidence>
<dbReference type="InterPro" id="IPR010930">
    <property type="entry name" value="Flg_bb/hook_C_dom"/>
</dbReference>
<gene>
    <name evidence="9" type="ORF">SAMN02745975_00652</name>
</gene>
<dbReference type="PANTHER" id="PTHR30435">
    <property type="entry name" value="FLAGELLAR PROTEIN"/>
    <property type="match status" value="1"/>
</dbReference>
<dbReference type="Proteomes" id="UP000184536">
    <property type="component" value="Unassembled WGS sequence"/>
</dbReference>
<dbReference type="EMBL" id="FQZV01000007">
    <property type="protein sequence ID" value="SHI80577.1"/>
    <property type="molecule type" value="Genomic_DNA"/>
</dbReference>
<evidence type="ECO:0000256" key="3">
    <source>
        <dbReference type="ARBA" id="ARBA00017941"/>
    </source>
</evidence>
<dbReference type="STRING" id="1121919.SAMN02745975_00652"/>
<keyword evidence="9" id="KW-0969">Cilium</keyword>
<comment type="similarity">
    <text evidence="2">Belongs to the flagella basal body rod proteins family.</text>
</comment>
<dbReference type="RefSeq" id="WP_110939937.1">
    <property type="nucleotide sequence ID" value="NZ_FQZV01000007.1"/>
</dbReference>
<evidence type="ECO:0000259" key="8">
    <source>
        <dbReference type="Pfam" id="PF06429"/>
    </source>
</evidence>
<reference evidence="10" key="1">
    <citation type="submission" date="2016-11" db="EMBL/GenBank/DDBJ databases">
        <authorList>
            <person name="Varghese N."/>
            <person name="Submissions S."/>
        </authorList>
    </citation>
    <scope>NUCLEOTIDE SEQUENCE [LARGE SCALE GENOMIC DNA]</scope>
    <source>
        <strain evidence="10">DSM 17957</strain>
    </source>
</reference>
<dbReference type="InterPro" id="IPR001444">
    <property type="entry name" value="Flag_bb_rod_N"/>
</dbReference>
<dbReference type="InterPro" id="IPR006299">
    <property type="entry name" value="FlgC"/>
</dbReference>
<keyword evidence="4 6" id="KW-0975">Bacterial flagellum</keyword>
<dbReference type="Pfam" id="PF06429">
    <property type="entry name" value="Flg_bbr_C"/>
    <property type="match status" value="1"/>
</dbReference>
<dbReference type="PANTHER" id="PTHR30435:SF2">
    <property type="entry name" value="FLAGELLAR BASAL-BODY ROD PROTEIN FLGC"/>
    <property type="match status" value="1"/>
</dbReference>
<feature type="domain" description="Flagellar basal body rod protein N-terminal" evidence="7">
    <location>
        <begin position="7"/>
        <end position="35"/>
    </location>
</feature>